<dbReference type="AlphaFoldDB" id="A0A081RHX6"/>
<gene>
    <name evidence="1" type="ORF">BV95_01028</name>
</gene>
<organism evidence="1 2">
    <name type="scientific">Sphingobium chlorophenolicum</name>
    <dbReference type="NCBI Taxonomy" id="46429"/>
    <lineage>
        <taxon>Bacteria</taxon>
        <taxon>Pseudomonadati</taxon>
        <taxon>Pseudomonadota</taxon>
        <taxon>Alphaproteobacteria</taxon>
        <taxon>Sphingomonadales</taxon>
        <taxon>Sphingomonadaceae</taxon>
        <taxon>Sphingobium</taxon>
    </lineage>
</organism>
<evidence type="ECO:0000313" key="1">
    <source>
        <dbReference type="EMBL" id="KEQ54799.1"/>
    </source>
</evidence>
<comment type="caution">
    <text evidence="1">The sequence shown here is derived from an EMBL/GenBank/DDBJ whole genome shotgun (WGS) entry which is preliminary data.</text>
</comment>
<protein>
    <submittedName>
        <fullName evidence="1">Uncharacterized protein</fullName>
    </submittedName>
</protein>
<evidence type="ECO:0000313" key="2">
    <source>
        <dbReference type="Proteomes" id="UP000028411"/>
    </source>
</evidence>
<dbReference type="RefSeq" id="WP_233447709.1">
    <property type="nucleotide sequence ID" value="NZ_JFHR01000007.1"/>
</dbReference>
<accession>A0A081RHX6</accession>
<reference evidence="1 2" key="1">
    <citation type="submission" date="2014-02" db="EMBL/GenBank/DDBJ databases">
        <title>Whole genome sequence of Sphingobium chlorophenolicum NBRC 16172.</title>
        <authorList>
            <person name="Gan H.M."/>
            <person name="Gan H.Y."/>
            <person name="Chew T.H."/>
            <person name="Savka M.A."/>
        </authorList>
    </citation>
    <scope>NUCLEOTIDE SEQUENCE [LARGE SCALE GENOMIC DNA]</scope>
    <source>
        <strain evidence="1 2">NBRC 16172</strain>
    </source>
</reference>
<dbReference type="EMBL" id="JFHR01000007">
    <property type="protein sequence ID" value="KEQ54799.1"/>
    <property type="molecule type" value="Genomic_DNA"/>
</dbReference>
<sequence>MRLAMDEAMIRDAAEALAARFKDLLVDGLARSFTLSRDEVVLALGFTQSVADLLTPTIPAPAMRLPA</sequence>
<proteinExistence type="predicted"/>
<dbReference type="Proteomes" id="UP000028411">
    <property type="component" value="Unassembled WGS sequence"/>
</dbReference>
<dbReference type="PATRIC" id="fig|46429.4.peg.989"/>
<name>A0A081RHX6_SPHCR</name>